<evidence type="ECO:0000313" key="11">
    <source>
        <dbReference type="EMBL" id="KAG6390551.1"/>
    </source>
</evidence>
<organism evidence="11">
    <name type="scientific">Salvia splendens</name>
    <name type="common">Scarlet sage</name>
    <dbReference type="NCBI Taxonomy" id="180675"/>
    <lineage>
        <taxon>Eukaryota</taxon>
        <taxon>Viridiplantae</taxon>
        <taxon>Streptophyta</taxon>
        <taxon>Embryophyta</taxon>
        <taxon>Tracheophyta</taxon>
        <taxon>Spermatophyta</taxon>
        <taxon>Magnoliopsida</taxon>
        <taxon>eudicotyledons</taxon>
        <taxon>Gunneridae</taxon>
        <taxon>Pentapetalae</taxon>
        <taxon>asterids</taxon>
        <taxon>lamiids</taxon>
        <taxon>Lamiales</taxon>
        <taxon>Lamiaceae</taxon>
        <taxon>Nepetoideae</taxon>
        <taxon>Mentheae</taxon>
        <taxon>Salviinae</taxon>
        <taxon>Salvia</taxon>
        <taxon>Salvia subgen. Calosphace</taxon>
        <taxon>core Calosphace</taxon>
    </lineage>
</organism>
<dbReference type="Proteomes" id="UP000298416">
    <property type="component" value="Unassembled WGS sequence"/>
</dbReference>
<feature type="transmembrane region" description="Helical" evidence="10">
    <location>
        <begin position="637"/>
        <end position="661"/>
    </location>
</feature>
<sequence length="743" mass="85009">MEVDQLSISRVLKLDSRHSTQDEEANSARIVGFEVTPKSIKHEIQWDYTNRLNVSTSNNSTRYMFEEGGVSLQEVYAGADIIFSYDVVYKLLLRLPYLSQQNGEVDGGGLMEQMPRITSFIFFFLLLITTATSAVAPRDFRRGDELQVKVNKLFSAKTLLPYDYYYLKNCRPPTIRDAAQNFGQVLRGDRTSVYTFHMREEQSCTVTCRIVLSAQDAKDFKEKIDDDYRAYMILDDLPVVVRRKSLDGSRSTVYQHGFEVGFKALYAGTDEVYSYYITNHLSFKVMYHRGEEANSARIVGFEVTPNSIKHEVQWDYTNRLNVSTCNNSTRYLFEEGGVSLQEVYAGADIIFSYDVVYKESEIEWASRWDAYLLINDGQIHWFSIANSLLIMLFFCGTVATIMIRTLRKGIASYDQLESKDEAHEEMGWKLLHGDVFRPPLNLEVVCACAGSGLQMLGTTLATMIFALLGCFSYFNHGWLMTAMVLLWLLMSFFGGYSSARLQKMFKTTDWKRSGLKTALLLPGIVLSVFFAVRTLIWGEMLSSGIPFGTVLALSILWFGVSGPLVFLGGYFGNRKTSIEALVETCKIPRKIPKQRWYLRPIFSILMAGILPFVSVLIEARFIQTYLLMNQLCFMFGFLLAIFVVLMILCAEIAVVFCYLQLCSEDYNWWWRAFLNGGSPAFYLFVYSVFFLFTKWEIIIRVCGIWYAGYIFIVLCAVLVVTGSVGFYACLWFVRMIYSSVKIE</sequence>
<feature type="transmembrane region" description="Helical" evidence="10">
    <location>
        <begin position="550"/>
        <end position="571"/>
    </location>
</feature>
<dbReference type="EMBL" id="PNBA02000019">
    <property type="protein sequence ID" value="KAG6390551.1"/>
    <property type="molecule type" value="Genomic_DNA"/>
</dbReference>
<evidence type="ECO:0000256" key="7">
    <source>
        <dbReference type="ARBA" id="ARBA00022989"/>
    </source>
</evidence>
<reference evidence="11" key="2">
    <citation type="submission" date="2020-08" db="EMBL/GenBank/DDBJ databases">
        <title>Plant Genome Project.</title>
        <authorList>
            <person name="Zhang R.-G."/>
        </authorList>
    </citation>
    <scope>NUCLEOTIDE SEQUENCE</scope>
    <source>
        <strain evidence="11">Huo1</strain>
        <tissue evidence="11">Leaf</tissue>
    </source>
</reference>
<dbReference type="Pfam" id="PF02990">
    <property type="entry name" value="EMP70"/>
    <property type="match status" value="1"/>
</dbReference>
<feature type="transmembrane region" description="Helical" evidence="10">
    <location>
        <begin position="519"/>
        <end position="538"/>
    </location>
</feature>
<feature type="transmembrane region" description="Helical" evidence="10">
    <location>
        <begin position="455"/>
        <end position="474"/>
    </location>
</feature>
<evidence type="ECO:0000256" key="6">
    <source>
        <dbReference type="ARBA" id="ARBA00022753"/>
    </source>
</evidence>
<feature type="transmembrane region" description="Helical" evidence="10">
    <location>
        <begin position="596"/>
        <end position="617"/>
    </location>
</feature>
<evidence type="ECO:0000256" key="9">
    <source>
        <dbReference type="ARBA" id="ARBA00023136"/>
    </source>
</evidence>
<feature type="transmembrane region" description="Helical" evidence="10">
    <location>
        <begin position="673"/>
        <end position="692"/>
    </location>
</feature>
<evidence type="ECO:0000256" key="10">
    <source>
        <dbReference type="RuleBase" id="RU363079"/>
    </source>
</evidence>
<feature type="transmembrane region" description="Helical" evidence="10">
    <location>
        <begin position="381"/>
        <end position="403"/>
    </location>
</feature>
<name>A0A8X8Z3J4_SALSN</name>
<evidence type="ECO:0000256" key="8">
    <source>
        <dbReference type="ARBA" id="ARBA00023034"/>
    </source>
</evidence>
<keyword evidence="12" id="KW-1185">Reference proteome</keyword>
<dbReference type="GO" id="GO:0000139">
    <property type="term" value="C:Golgi membrane"/>
    <property type="evidence" value="ECO:0007669"/>
    <property type="project" value="UniProtKB-SubCell"/>
</dbReference>
<keyword evidence="6" id="KW-0967">Endosome</keyword>
<keyword evidence="5" id="KW-0732">Signal</keyword>
<feature type="transmembrane region" description="Helical" evidence="10">
    <location>
        <begin position="704"/>
        <end position="733"/>
    </location>
</feature>
<protein>
    <recommendedName>
        <fullName evidence="10">Transmembrane 9 superfamily member</fullName>
    </recommendedName>
</protein>
<comment type="caution">
    <text evidence="11">The sequence shown here is derived from an EMBL/GenBank/DDBJ whole genome shotgun (WGS) entry which is preliminary data.</text>
</comment>
<evidence type="ECO:0000256" key="1">
    <source>
        <dbReference type="ARBA" id="ARBA00004337"/>
    </source>
</evidence>
<keyword evidence="8" id="KW-0333">Golgi apparatus</keyword>
<feature type="transmembrane region" description="Helical" evidence="10">
    <location>
        <begin position="480"/>
        <end position="499"/>
    </location>
</feature>
<comment type="subcellular location">
    <subcellularLocation>
        <location evidence="1">Endosome membrane</location>
        <topology evidence="1">Multi-pass membrane protein</topology>
    </subcellularLocation>
    <subcellularLocation>
        <location evidence="2">Golgi apparatus membrane</location>
        <topology evidence="2">Multi-pass membrane protein</topology>
    </subcellularLocation>
</comment>
<dbReference type="PANTHER" id="PTHR10766">
    <property type="entry name" value="TRANSMEMBRANE 9 SUPERFAMILY PROTEIN"/>
    <property type="match status" value="1"/>
</dbReference>
<keyword evidence="9 10" id="KW-0472">Membrane</keyword>
<evidence type="ECO:0000256" key="3">
    <source>
        <dbReference type="ARBA" id="ARBA00005227"/>
    </source>
</evidence>
<dbReference type="InterPro" id="IPR004240">
    <property type="entry name" value="EMP70"/>
</dbReference>
<evidence type="ECO:0000313" key="12">
    <source>
        <dbReference type="Proteomes" id="UP000298416"/>
    </source>
</evidence>
<dbReference type="PANTHER" id="PTHR10766:SF111">
    <property type="entry name" value="TRANSMEMBRANE 9 SUPERFAMILY MEMBER 2"/>
    <property type="match status" value="1"/>
</dbReference>
<comment type="similarity">
    <text evidence="3 10">Belongs to the nonaspanin (TM9SF) (TC 9.A.2) family.</text>
</comment>
<dbReference type="AlphaFoldDB" id="A0A8X8Z3J4"/>
<keyword evidence="7 10" id="KW-1133">Transmembrane helix</keyword>
<evidence type="ECO:0000256" key="5">
    <source>
        <dbReference type="ARBA" id="ARBA00022729"/>
    </source>
</evidence>
<keyword evidence="4 10" id="KW-0812">Transmembrane</keyword>
<dbReference type="GO" id="GO:0072657">
    <property type="term" value="P:protein localization to membrane"/>
    <property type="evidence" value="ECO:0007669"/>
    <property type="project" value="TreeGrafter"/>
</dbReference>
<dbReference type="GO" id="GO:0010008">
    <property type="term" value="C:endosome membrane"/>
    <property type="evidence" value="ECO:0007669"/>
    <property type="project" value="UniProtKB-SubCell"/>
</dbReference>
<evidence type="ECO:0000256" key="4">
    <source>
        <dbReference type="ARBA" id="ARBA00022692"/>
    </source>
</evidence>
<evidence type="ECO:0000256" key="2">
    <source>
        <dbReference type="ARBA" id="ARBA00004653"/>
    </source>
</evidence>
<proteinExistence type="inferred from homology"/>
<reference evidence="11" key="1">
    <citation type="submission" date="2018-01" db="EMBL/GenBank/DDBJ databases">
        <authorList>
            <person name="Mao J.F."/>
        </authorList>
    </citation>
    <scope>NUCLEOTIDE SEQUENCE</scope>
    <source>
        <strain evidence="11">Huo1</strain>
        <tissue evidence="11">Leaf</tissue>
    </source>
</reference>
<gene>
    <name evidence="11" type="ORF">SASPL_148289</name>
</gene>
<feature type="transmembrane region" description="Helical" evidence="10">
    <location>
        <begin position="117"/>
        <end position="136"/>
    </location>
</feature>
<accession>A0A8X8Z3J4</accession>